<evidence type="ECO:0000256" key="8">
    <source>
        <dbReference type="ARBA" id="ARBA00023136"/>
    </source>
</evidence>
<evidence type="ECO:0000256" key="7">
    <source>
        <dbReference type="ARBA" id="ARBA00022989"/>
    </source>
</evidence>
<accession>A0A6P3ZMD0</accession>
<dbReference type="KEGG" id="zju:107416292"/>
<dbReference type="Pfam" id="PF10151">
    <property type="entry name" value="TMEM214"/>
    <property type="match status" value="1"/>
</dbReference>
<protein>
    <submittedName>
        <fullName evidence="14">Uncharacterized protein LOC107416292</fullName>
    </submittedName>
</protein>
<comment type="subcellular location">
    <subcellularLocation>
        <location evidence="1">Endoplasmic reticulum membrane</location>
        <topology evidence="1">Multi-pass membrane protein</topology>
    </subcellularLocation>
</comment>
<keyword evidence="13" id="KW-1185">Reference proteome</keyword>
<evidence type="ECO:0000256" key="4">
    <source>
        <dbReference type="ARBA" id="ARBA00022692"/>
    </source>
</evidence>
<dbReference type="PANTHER" id="PTHR13448">
    <property type="entry name" value="TRANSMEMBRANE PROTEIN 214"/>
    <property type="match status" value="1"/>
</dbReference>
<reference evidence="14" key="1">
    <citation type="submission" date="2025-08" db="UniProtKB">
        <authorList>
            <consortium name="RefSeq"/>
        </authorList>
    </citation>
    <scope>IDENTIFICATION</scope>
    <source>
        <tissue evidence="14">Seedling</tissue>
    </source>
</reference>
<evidence type="ECO:0000256" key="12">
    <source>
        <dbReference type="SAM" id="Phobius"/>
    </source>
</evidence>
<dbReference type="AlphaFoldDB" id="A0A6P3ZMD0"/>
<feature type="region of interest" description="Disordered" evidence="11">
    <location>
        <begin position="36"/>
        <end position="138"/>
    </location>
</feature>
<feature type="transmembrane region" description="Helical" evidence="12">
    <location>
        <begin position="556"/>
        <end position="578"/>
    </location>
</feature>
<dbReference type="Proteomes" id="UP001652623">
    <property type="component" value="Chromosome 4"/>
</dbReference>
<evidence type="ECO:0000256" key="10">
    <source>
        <dbReference type="ARBA" id="ARBA00024938"/>
    </source>
</evidence>
<evidence type="ECO:0000256" key="3">
    <source>
        <dbReference type="ARBA" id="ARBA00011720"/>
    </source>
</evidence>
<keyword evidence="7 12" id="KW-1133">Transmembrane helix</keyword>
<keyword evidence="4 12" id="KW-0812">Transmembrane</keyword>
<evidence type="ECO:0000256" key="2">
    <source>
        <dbReference type="ARBA" id="ARBA00007984"/>
    </source>
</evidence>
<dbReference type="PANTHER" id="PTHR13448:SF0">
    <property type="entry name" value="TRANSMEMBRANE PROTEIN 214"/>
    <property type="match status" value="1"/>
</dbReference>
<feature type="compositionally biased region" description="Basic and acidic residues" evidence="11">
    <location>
        <begin position="71"/>
        <end position="92"/>
    </location>
</feature>
<evidence type="ECO:0000256" key="6">
    <source>
        <dbReference type="ARBA" id="ARBA00022824"/>
    </source>
</evidence>
<dbReference type="InParanoid" id="A0A6P3ZMD0"/>
<dbReference type="GO" id="GO:0005789">
    <property type="term" value="C:endoplasmic reticulum membrane"/>
    <property type="evidence" value="ECO:0007669"/>
    <property type="project" value="UniProtKB-SubCell"/>
</dbReference>
<evidence type="ECO:0000256" key="1">
    <source>
        <dbReference type="ARBA" id="ARBA00004477"/>
    </source>
</evidence>
<evidence type="ECO:0000256" key="5">
    <source>
        <dbReference type="ARBA" id="ARBA00022703"/>
    </source>
</evidence>
<keyword evidence="6" id="KW-0256">Endoplasmic reticulum</keyword>
<evidence type="ECO:0000313" key="13">
    <source>
        <dbReference type="Proteomes" id="UP001652623"/>
    </source>
</evidence>
<comment type="function">
    <text evidence="10">Critical mediator, in cooperation with CASP4, of endoplasmic reticulum-stress induced apoptosis. Required or the activation of CASP4 following endoplasmic reticulum stress.</text>
</comment>
<evidence type="ECO:0000256" key="11">
    <source>
        <dbReference type="SAM" id="MobiDB-lite"/>
    </source>
</evidence>
<sequence>MDENSAIIEAILKEEEEEAKKDRRIERKDDDAAYAWQTVSYQKRKRKPSKPPVPETIPDLPNGSGVTDVFRSVEQRSEERRRRAMESRREADAVGDTAVAGSKRHSDGADTDDEEASAAQNGGGGEVEKAKVKKPKKPKVTVAEAASKIKVVDLEAFLAEITASYESKEDVQLMRFADYFGRAFASVNAAQFPWLKTFKESTVTKLVDIPLSHISGDVYKTSVDWIGHRSPEALRSFVLWLLDSILADLASHQGTVKGSKKVAKQAPSKSQVAIFVVLAMTLRRKPDVLISLLPVMRETSKYQGHDKLPVAVWSIAQASQGDLIVGLYMWVHLLLPLMGSRSSCNPQSRDLILQLVERILSTPKSRPILLNGAVRKGERLVPPSFLDLLMRITFPAPSARVKATERFEAVYPLLKEIALAGSPESKAMKQVIQQILNFLVKAIEEEIPELSKEASDIFIWCLKRNSECYKQWDMLYLDNLKASVVILSKLNKEWKQFTVKHARDPLNEILKSLKQKNARALAEEEDSGRCALLKDAELDCKMLYIRINNRQIRKKFIYVLCGFLVVSITVKILSLPMFGGYLQKS</sequence>
<keyword evidence="9" id="KW-0325">Glycoprotein</keyword>
<comment type="subunit">
    <text evidence="3">Constitutively interacts with CASP4; required for the localization of procaspase 4 to the ER.</text>
</comment>
<evidence type="ECO:0000256" key="9">
    <source>
        <dbReference type="ARBA" id="ARBA00023180"/>
    </source>
</evidence>
<dbReference type="RefSeq" id="XP_015880262.3">
    <property type="nucleotide sequence ID" value="XM_016024776.4"/>
</dbReference>
<name>A0A6P3ZMD0_ZIZJJ</name>
<dbReference type="GO" id="GO:0005794">
    <property type="term" value="C:Golgi apparatus"/>
    <property type="evidence" value="ECO:0007669"/>
    <property type="project" value="TreeGrafter"/>
</dbReference>
<dbReference type="GeneID" id="107416292"/>
<dbReference type="InterPro" id="IPR019308">
    <property type="entry name" value="TMEM214"/>
</dbReference>
<gene>
    <name evidence="14" type="primary">LOC107416292</name>
</gene>
<keyword evidence="5" id="KW-0053">Apoptosis</keyword>
<evidence type="ECO:0000313" key="14">
    <source>
        <dbReference type="RefSeq" id="XP_015880262.3"/>
    </source>
</evidence>
<organism evidence="13 14">
    <name type="scientific">Ziziphus jujuba</name>
    <name type="common">Chinese jujube</name>
    <name type="synonym">Ziziphus sativa</name>
    <dbReference type="NCBI Taxonomy" id="326968"/>
    <lineage>
        <taxon>Eukaryota</taxon>
        <taxon>Viridiplantae</taxon>
        <taxon>Streptophyta</taxon>
        <taxon>Embryophyta</taxon>
        <taxon>Tracheophyta</taxon>
        <taxon>Spermatophyta</taxon>
        <taxon>Magnoliopsida</taxon>
        <taxon>eudicotyledons</taxon>
        <taxon>Gunneridae</taxon>
        <taxon>Pentapetalae</taxon>
        <taxon>rosids</taxon>
        <taxon>fabids</taxon>
        <taxon>Rosales</taxon>
        <taxon>Rhamnaceae</taxon>
        <taxon>Paliureae</taxon>
        <taxon>Ziziphus</taxon>
    </lineage>
</organism>
<proteinExistence type="inferred from homology"/>
<keyword evidence="8 12" id="KW-0472">Membrane</keyword>
<comment type="similarity">
    <text evidence="2">Belongs to the TMEM214 family.</text>
</comment>